<accession>A0ABU9TRU9</accession>
<dbReference type="InterPro" id="IPR023393">
    <property type="entry name" value="START-like_dom_sf"/>
</dbReference>
<evidence type="ECO:0000256" key="1">
    <source>
        <dbReference type="SAM" id="SignalP"/>
    </source>
</evidence>
<feature type="signal peptide" evidence="1">
    <location>
        <begin position="1"/>
        <end position="28"/>
    </location>
</feature>
<reference evidence="2 3" key="1">
    <citation type="submission" date="2024-03" db="EMBL/GenBank/DDBJ databases">
        <title>Community enrichment and isolation of bacterial strains for fucoidan degradation.</title>
        <authorList>
            <person name="Sichert A."/>
        </authorList>
    </citation>
    <scope>NUCLEOTIDE SEQUENCE [LARGE SCALE GENOMIC DNA]</scope>
    <source>
        <strain evidence="2 3">AS76</strain>
    </source>
</reference>
<dbReference type="SUPFAM" id="SSF55961">
    <property type="entry name" value="Bet v1-like"/>
    <property type="match status" value="1"/>
</dbReference>
<proteinExistence type="predicted"/>
<name>A0ABU9TRU9_9GAMM</name>
<dbReference type="Gene3D" id="3.30.530.20">
    <property type="match status" value="1"/>
</dbReference>
<dbReference type="EMBL" id="JBBMRA010000006">
    <property type="protein sequence ID" value="MEM5536377.1"/>
    <property type="molecule type" value="Genomic_DNA"/>
</dbReference>
<keyword evidence="1" id="KW-0732">Signal</keyword>
<feature type="chain" id="PRO_5045923712" evidence="1">
    <location>
        <begin position="29"/>
        <end position="164"/>
    </location>
</feature>
<gene>
    <name evidence="2" type="ORF">WNY58_08240</name>
</gene>
<dbReference type="PANTHER" id="PTHR39332:SF7">
    <property type="entry name" value="SRPBCC FAMILY PROTEIN"/>
    <property type="match status" value="1"/>
</dbReference>
<dbReference type="RefSeq" id="WP_067982194.1">
    <property type="nucleotide sequence ID" value="NZ_JBBMRA010000006.1"/>
</dbReference>
<dbReference type="InterPro" id="IPR019587">
    <property type="entry name" value="Polyketide_cyclase/dehydratase"/>
</dbReference>
<dbReference type="Pfam" id="PF10604">
    <property type="entry name" value="Polyketide_cyc2"/>
    <property type="match status" value="1"/>
</dbReference>
<keyword evidence="3" id="KW-1185">Reference proteome</keyword>
<sequence length="164" mass="17553">MKKKLSVTRNIIIGLVAASGMLSSSAFAAGNINIEETVNLNVKPAGLWALVGDFNSLNRWLPGIVASERTDNTRVLTLGDGGKVTEILLEEDNVNHFYRYAITDSPLPVADYEAKITVESNGKGGSVVTWKTSFNAAGLPDKEAENVMRGVLKAGVSNLGKLYN</sequence>
<evidence type="ECO:0000313" key="2">
    <source>
        <dbReference type="EMBL" id="MEM5536377.1"/>
    </source>
</evidence>
<protein>
    <submittedName>
        <fullName evidence="2">SRPBCC family protein</fullName>
    </submittedName>
</protein>
<dbReference type="Proteomes" id="UP001449225">
    <property type="component" value="Unassembled WGS sequence"/>
</dbReference>
<dbReference type="PANTHER" id="PTHR39332">
    <property type="entry name" value="BLL4707 PROTEIN"/>
    <property type="match status" value="1"/>
</dbReference>
<evidence type="ECO:0000313" key="3">
    <source>
        <dbReference type="Proteomes" id="UP001449225"/>
    </source>
</evidence>
<dbReference type="CDD" id="cd07821">
    <property type="entry name" value="PYR_PYL_RCAR_like"/>
    <property type="match status" value="1"/>
</dbReference>
<organism evidence="2 3">
    <name type="scientific">Neptuniibacter pectenicola</name>
    <dbReference type="NCBI Taxonomy" id="1806669"/>
    <lineage>
        <taxon>Bacteria</taxon>
        <taxon>Pseudomonadati</taxon>
        <taxon>Pseudomonadota</taxon>
        <taxon>Gammaproteobacteria</taxon>
        <taxon>Oceanospirillales</taxon>
        <taxon>Oceanospirillaceae</taxon>
        <taxon>Neptuniibacter</taxon>
    </lineage>
</organism>
<comment type="caution">
    <text evidence="2">The sequence shown here is derived from an EMBL/GenBank/DDBJ whole genome shotgun (WGS) entry which is preliminary data.</text>
</comment>